<dbReference type="OrthoDB" id="505607at2759"/>
<gene>
    <name evidence="4" type="ORF">Fcan01_05540</name>
</gene>
<keyword evidence="2" id="KW-0472">Membrane</keyword>
<evidence type="ECO:0000256" key="2">
    <source>
        <dbReference type="SAM" id="Phobius"/>
    </source>
</evidence>
<evidence type="ECO:0000313" key="4">
    <source>
        <dbReference type="EMBL" id="OXA60829.1"/>
    </source>
</evidence>
<keyword evidence="4" id="KW-0378">Hydrolase</keyword>
<comment type="caution">
    <text evidence="4">The sequence shown here is derived from an EMBL/GenBank/DDBJ whole genome shotgun (WGS) entry which is preliminary data.</text>
</comment>
<sequence length="270" mass="30291">MTLEKLQRFPIKRKRCPIPGHIPPSSHPFTFHMSKLISKMQAIIILSLVAVAFAGVPWIPEPRDQAWLDRHQGFVDNSINNGHNITVLFYGDSITDAWRNTGLPTFNQHYAPLGAANYGIGGDRTEHVLWRILNGEITNLNPKICVLKIGTNNLGANTDSDIARGISAIVDTLRSQLPDMKLLLLGVLPRNNAANTNRTENVSRMISILDNGSSVRFLNMRDSFYAGDGVFYTDLYTADLLHLSALGYVTWQSTMDSLFQEMYNSTQFYF</sequence>
<dbReference type="OMA" id="NDDMLRC"/>
<dbReference type="SUPFAM" id="SSF52266">
    <property type="entry name" value="SGNH hydrolase"/>
    <property type="match status" value="1"/>
</dbReference>
<accession>A0A226ETH0</accession>
<dbReference type="EMBL" id="LNIX01000002">
    <property type="protein sequence ID" value="OXA60829.1"/>
    <property type="molecule type" value="Genomic_DNA"/>
</dbReference>
<comment type="similarity">
    <text evidence="1">Belongs to the 'GDSL' lipolytic enzyme family. Platelet-activating factor acetylhydrolase IB beta/gamma subunits subfamily.</text>
</comment>
<dbReference type="PANTHER" id="PTHR11852:SF0">
    <property type="entry name" value="PLATELET-ACTIVATING FACTOR ACETYLHYDROLASE IB SUBUNIT BETA HOMOLOG"/>
    <property type="match status" value="1"/>
</dbReference>
<dbReference type="InterPro" id="IPR013830">
    <property type="entry name" value="SGNH_hydro"/>
</dbReference>
<dbReference type="AlphaFoldDB" id="A0A226ETH0"/>
<feature type="transmembrane region" description="Helical" evidence="2">
    <location>
        <begin position="42"/>
        <end position="60"/>
    </location>
</feature>
<keyword evidence="2" id="KW-0812">Transmembrane</keyword>
<name>A0A226ETH0_FOLCA</name>
<dbReference type="Gene3D" id="3.40.50.1110">
    <property type="entry name" value="SGNH hydrolase"/>
    <property type="match status" value="1"/>
</dbReference>
<keyword evidence="5" id="KW-1185">Reference proteome</keyword>
<dbReference type="InterPro" id="IPR036514">
    <property type="entry name" value="SGNH_hydro_sf"/>
</dbReference>
<dbReference type="Pfam" id="PF13472">
    <property type="entry name" value="Lipase_GDSL_2"/>
    <property type="match status" value="1"/>
</dbReference>
<dbReference type="Proteomes" id="UP000198287">
    <property type="component" value="Unassembled WGS sequence"/>
</dbReference>
<protein>
    <submittedName>
        <fullName evidence="4">Platelet-activating factor acetylhydrolase IB subunit beta</fullName>
    </submittedName>
</protein>
<evidence type="ECO:0000259" key="3">
    <source>
        <dbReference type="Pfam" id="PF13472"/>
    </source>
</evidence>
<reference evidence="4 5" key="1">
    <citation type="submission" date="2015-12" db="EMBL/GenBank/DDBJ databases">
        <title>The genome of Folsomia candida.</title>
        <authorList>
            <person name="Faddeeva A."/>
            <person name="Derks M.F."/>
            <person name="Anvar Y."/>
            <person name="Smit S."/>
            <person name="Van Straalen N."/>
            <person name="Roelofs D."/>
        </authorList>
    </citation>
    <scope>NUCLEOTIDE SEQUENCE [LARGE SCALE GENOMIC DNA]</scope>
    <source>
        <strain evidence="4 5">VU population</strain>
        <tissue evidence="4">Whole body</tissue>
    </source>
</reference>
<evidence type="ECO:0000313" key="5">
    <source>
        <dbReference type="Proteomes" id="UP000198287"/>
    </source>
</evidence>
<dbReference type="GO" id="GO:0016787">
    <property type="term" value="F:hydrolase activity"/>
    <property type="evidence" value="ECO:0007669"/>
    <property type="project" value="UniProtKB-KW"/>
</dbReference>
<keyword evidence="2" id="KW-1133">Transmembrane helix</keyword>
<feature type="domain" description="SGNH hydrolase-type esterase" evidence="3">
    <location>
        <begin position="89"/>
        <end position="248"/>
    </location>
</feature>
<proteinExistence type="inferred from homology"/>
<dbReference type="PANTHER" id="PTHR11852">
    <property type="entry name" value="PLATELET-ACTIVATING FACTOR ACETYLHYDROLASE"/>
    <property type="match status" value="1"/>
</dbReference>
<organism evidence="4 5">
    <name type="scientific">Folsomia candida</name>
    <name type="common">Springtail</name>
    <dbReference type="NCBI Taxonomy" id="158441"/>
    <lineage>
        <taxon>Eukaryota</taxon>
        <taxon>Metazoa</taxon>
        <taxon>Ecdysozoa</taxon>
        <taxon>Arthropoda</taxon>
        <taxon>Hexapoda</taxon>
        <taxon>Collembola</taxon>
        <taxon>Entomobryomorpha</taxon>
        <taxon>Isotomoidea</taxon>
        <taxon>Isotomidae</taxon>
        <taxon>Proisotominae</taxon>
        <taxon>Folsomia</taxon>
    </lineage>
</organism>
<evidence type="ECO:0000256" key="1">
    <source>
        <dbReference type="ARBA" id="ARBA00038184"/>
    </source>
</evidence>